<dbReference type="EMBL" id="MCHX01000002">
    <property type="protein sequence ID" value="OFJ55566.1"/>
    <property type="molecule type" value="Genomic_DNA"/>
</dbReference>
<organism evidence="3 4">
    <name type="scientific">Mycolicibacterium grossiae</name>
    <dbReference type="NCBI Taxonomy" id="1552759"/>
    <lineage>
        <taxon>Bacteria</taxon>
        <taxon>Bacillati</taxon>
        <taxon>Actinomycetota</taxon>
        <taxon>Actinomycetes</taxon>
        <taxon>Mycobacteriales</taxon>
        <taxon>Mycobacteriaceae</taxon>
        <taxon>Mycolicibacterium</taxon>
    </lineage>
</organism>
<dbReference type="RefSeq" id="WP_070351305.1">
    <property type="nucleotide sequence ID" value="NZ_CP043474.1"/>
</dbReference>
<evidence type="ECO:0000256" key="2">
    <source>
        <dbReference type="SAM" id="SignalP"/>
    </source>
</evidence>
<dbReference type="Proteomes" id="UP000178953">
    <property type="component" value="Unassembled WGS sequence"/>
</dbReference>
<dbReference type="AlphaFoldDB" id="A0A1E8QAX7"/>
<dbReference type="OrthoDB" id="4753742at2"/>
<name>A0A1E8QAX7_9MYCO</name>
<reference evidence="3 4" key="1">
    <citation type="submission" date="2016-09" db="EMBL/GenBank/DDBJ databases">
        <title>genome sequence of Mycobacterium sp. 739 SCH.</title>
        <authorList>
            <person name="Greninger A.L."/>
            <person name="Qin X."/>
            <person name="Jerome K."/>
            <person name="Vora S."/>
            <person name="Quinn K."/>
        </authorList>
    </citation>
    <scope>NUCLEOTIDE SEQUENCE [LARGE SCALE GENOMIC DNA]</scope>
    <source>
        <strain evidence="3 4">SCH</strain>
    </source>
</reference>
<comment type="caution">
    <text evidence="3">The sequence shown here is derived from an EMBL/GenBank/DDBJ whole genome shotgun (WGS) entry which is preliminary data.</text>
</comment>
<protein>
    <submittedName>
        <fullName evidence="3">Uncharacterized protein</fullName>
    </submittedName>
</protein>
<sequence>MTTTARFFTLPVLALAISGAAAVGATGVANASTGLGGQDPTGPGYSYSPQTHATPAPNATPGWHGHHGPAHVAHLTGADLI</sequence>
<proteinExistence type="predicted"/>
<feature type="chain" id="PRO_5030027197" evidence="2">
    <location>
        <begin position="32"/>
        <end position="81"/>
    </location>
</feature>
<gene>
    <name evidence="3" type="ORF">BEL07_01275</name>
</gene>
<keyword evidence="4" id="KW-1185">Reference proteome</keyword>
<keyword evidence="2" id="KW-0732">Signal</keyword>
<evidence type="ECO:0000256" key="1">
    <source>
        <dbReference type="SAM" id="MobiDB-lite"/>
    </source>
</evidence>
<accession>A0A1E8QAX7</accession>
<evidence type="ECO:0000313" key="3">
    <source>
        <dbReference type="EMBL" id="OFJ55566.1"/>
    </source>
</evidence>
<evidence type="ECO:0000313" key="4">
    <source>
        <dbReference type="Proteomes" id="UP000178953"/>
    </source>
</evidence>
<feature type="signal peptide" evidence="2">
    <location>
        <begin position="1"/>
        <end position="31"/>
    </location>
</feature>
<feature type="region of interest" description="Disordered" evidence="1">
    <location>
        <begin position="29"/>
        <end position="71"/>
    </location>
</feature>